<gene>
    <name evidence="1" type="ORF">CLW00_11518</name>
</gene>
<dbReference type="OrthoDB" id="1491962at2"/>
<organism evidence="1 2">
    <name type="scientific">Mongoliibacter ruber</name>
    <dbReference type="NCBI Taxonomy" id="1750599"/>
    <lineage>
        <taxon>Bacteria</taxon>
        <taxon>Pseudomonadati</taxon>
        <taxon>Bacteroidota</taxon>
        <taxon>Cytophagia</taxon>
        <taxon>Cytophagales</taxon>
        <taxon>Cyclobacteriaceae</taxon>
        <taxon>Mongoliibacter</taxon>
    </lineage>
</organism>
<name>A0A2T0WE44_9BACT</name>
<protein>
    <submittedName>
        <fullName evidence="1">Uncharacterized protein</fullName>
    </submittedName>
</protein>
<dbReference type="RefSeq" id="WP_106135262.1">
    <property type="nucleotide sequence ID" value="NZ_PVTR01000015.1"/>
</dbReference>
<evidence type="ECO:0000313" key="1">
    <source>
        <dbReference type="EMBL" id="PRY84977.1"/>
    </source>
</evidence>
<accession>A0A2T0WE44</accession>
<dbReference type="Proteomes" id="UP000238157">
    <property type="component" value="Unassembled WGS sequence"/>
</dbReference>
<dbReference type="EMBL" id="PVTR01000015">
    <property type="protein sequence ID" value="PRY84977.1"/>
    <property type="molecule type" value="Genomic_DNA"/>
</dbReference>
<dbReference type="AlphaFoldDB" id="A0A2T0WE44"/>
<evidence type="ECO:0000313" key="2">
    <source>
        <dbReference type="Proteomes" id="UP000238157"/>
    </source>
</evidence>
<proteinExistence type="predicted"/>
<comment type="caution">
    <text evidence="1">The sequence shown here is derived from an EMBL/GenBank/DDBJ whole genome shotgun (WGS) entry which is preliminary data.</text>
</comment>
<keyword evidence="2" id="KW-1185">Reference proteome</keyword>
<sequence>MSSFIDDVLGKLFPKKAQGLNIKENFVQTEREIEAIGSWMSSPEGKNTMALIAKNYHFKTSGMNSHPEVHVLKSPYANGFAVSFEEPLTEKTFSNLFFAFGRRIVDLGYSRVSLDRKIEDINEKVRTTEKQYFKPPLSNADFTQKIDQLYGNVSVEKVSINDKPSYLKVLVTVYSDHLYKDASSFDEFIDNIFESKN</sequence>
<reference evidence="1 2" key="1">
    <citation type="submission" date="2018-03" db="EMBL/GenBank/DDBJ databases">
        <title>Genomic Encyclopedia of Archaeal and Bacterial Type Strains, Phase II (KMG-II): from individual species to whole genera.</title>
        <authorList>
            <person name="Goeker M."/>
        </authorList>
    </citation>
    <scope>NUCLEOTIDE SEQUENCE [LARGE SCALE GENOMIC DNA]</scope>
    <source>
        <strain evidence="1 2">DSM 27929</strain>
    </source>
</reference>